<dbReference type="Proteomes" id="UP001460270">
    <property type="component" value="Unassembled WGS sequence"/>
</dbReference>
<dbReference type="EMBL" id="JBBPFD010000021">
    <property type="protein sequence ID" value="KAK7882762.1"/>
    <property type="molecule type" value="Genomic_DNA"/>
</dbReference>
<gene>
    <name evidence="2" type="ORF">WMY93_028936</name>
</gene>
<evidence type="ECO:0000313" key="3">
    <source>
        <dbReference type="Proteomes" id="UP001460270"/>
    </source>
</evidence>
<accession>A0AAW0MUG4</accession>
<keyword evidence="3" id="KW-1185">Reference proteome</keyword>
<name>A0AAW0MUG4_9GOBI</name>
<proteinExistence type="predicted"/>
<sequence length="153" mass="17379">MCAPLRAVSELASYLQDSELVARFQRRCGLHLVRGEEGEEAQKTEEQVRKSSVGTAEEDAAAAGARGSLRQRSDNNNSSVDYKENGHCVKEQSGPEYEVRRPLLHKLFLFSAALGNEVFYISCLPWLHWNLDPFLCRRLVNMWTVRTNQNHSV</sequence>
<comment type="caution">
    <text evidence="2">The sequence shown here is derived from an EMBL/GenBank/DDBJ whole genome shotgun (WGS) entry which is preliminary data.</text>
</comment>
<organism evidence="2 3">
    <name type="scientific">Mugilogobius chulae</name>
    <name type="common">yellowstripe goby</name>
    <dbReference type="NCBI Taxonomy" id="88201"/>
    <lineage>
        <taxon>Eukaryota</taxon>
        <taxon>Metazoa</taxon>
        <taxon>Chordata</taxon>
        <taxon>Craniata</taxon>
        <taxon>Vertebrata</taxon>
        <taxon>Euteleostomi</taxon>
        <taxon>Actinopterygii</taxon>
        <taxon>Neopterygii</taxon>
        <taxon>Teleostei</taxon>
        <taxon>Neoteleostei</taxon>
        <taxon>Acanthomorphata</taxon>
        <taxon>Gobiaria</taxon>
        <taxon>Gobiiformes</taxon>
        <taxon>Gobioidei</taxon>
        <taxon>Gobiidae</taxon>
        <taxon>Gobionellinae</taxon>
        <taxon>Mugilogobius</taxon>
    </lineage>
</organism>
<evidence type="ECO:0000256" key="1">
    <source>
        <dbReference type="SAM" id="MobiDB-lite"/>
    </source>
</evidence>
<evidence type="ECO:0000313" key="2">
    <source>
        <dbReference type="EMBL" id="KAK7882762.1"/>
    </source>
</evidence>
<reference evidence="3" key="1">
    <citation type="submission" date="2024-04" db="EMBL/GenBank/DDBJ databases">
        <title>Salinicola lusitanus LLJ914,a marine bacterium isolated from the Okinawa Trough.</title>
        <authorList>
            <person name="Li J."/>
        </authorList>
    </citation>
    <scope>NUCLEOTIDE SEQUENCE [LARGE SCALE GENOMIC DNA]</scope>
</reference>
<protein>
    <submittedName>
        <fullName evidence="2">Uncharacterized protein</fullName>
    </submittedName>
</protein>
<feature type="region of interest" description="Disordered" evidence="1">
    <location>
        <begin position="36"/>
        <end position="86"/>
    </location>
</feature>
<dbReference type="AlphaFoldDB" id="A0AAW0MUG4"/>
<feature type="compositionally biased region" description="Basic and acidic residues" evidence="1">
    <location>
        <begin position="36"/>
        <end position="49"/>
    </location>
</feature>